<protein>
    <submittedName>
        <fullName evidence="9">Iron ABC transporter permease</fullName>
    </submittedName>
</protein>
<gene>
    <name evidence="9" type="ORF">QNA08_15350</name>
</gene>
<evidence type="ECO:0000256" key="4">
    <source>
        <dbReference type="ARBA" id="ARBA00022475"/>
    </source>
</evidence>
<accession>A0ABT7AJN6</accession>
<feature type="transmembrane region" description="Helical" evidence="8">
    <location>
        <begin position="85"/>
        <end position="102"/>
    </location>
</feature>
<keyword evidence="5 8" id="KW-0812">Transmembrane</keyword>
<evidence type="ECO:0000256" key="7">
    <source>
        <dbReference type="ARBA" id="ARBA00023136"/>
    </source>
</evidence>
<dbReference type="InterPro" id="IPR000522">
    <property type="entry name" value="ABC_transptr_permease_BtuC"/>
</dbReference>
<dbReference type="RefSeq" id="WP_283741601.1">
    <property type="nucleotide sequence ID" value="NZ_JASJEV010000011.1"/>
</dbReference>
<dbReference type="SUPFAM" id="SSF81345">
    <property type="entry name" value="ABC transporter involved in vitamin B12 uptake, BtuC"/>
    <property type="match status" value="1"/>
</dbReference>
<feature type="transmembrane region" description="Helical" evidence="8">
    <location>
        <begin position="114"/>
        <end position="133"/>
    </location>
</feature>
<dbReference type="EMBL" id="JASJEV010000011">
    <property type="protein sequence ID" value="MDJ1159600.1"/>
    <property type="molecule type" value="Genomic_DNA"/>
</dbReference>
<feature type="transmembrane region" description="Helical" evidence="8">
    <location>
        <begin position="27"/>
        <end position="47"/>
    </location>
</feature>
<dbReference type="Gene3D" id="1.10.3470.10">
    <property type="entry name" value="ABC transporter involved in vitamin B12 uptake, BtuC"/>
    <property type="match status" value="1"/>
</dbReference>
<dbReference type="PANTHER" id="PTHR30472:SF25">
    <property type="entry name" value="ABC TRANSPORTER PERMEASE PROTEIN MJ0876-RELATED"/>
    <property type="match status" value="1"/>
</dbReference>
<dbReference type="PANTHER" id="PTHR30472">
    <property type="entry name" value="FERRIC ENTEROBACTIN TRANSPORT SYSTEM PERMEASE PROTEIN"/>
    <property type="match status" value="1"/>
</dbReference>
<sequence>MTAIAPEAAQSLAAAVAGRRKRTVATFSALSAACLLVVLLSIGTGAVKLSPAQVLDILLSASGGVSDPATAGHALVVVNIRLPRILVGLMVGAALAVSGALMQGLFRNPLADPGLVGVSAGAGLAAAATIVLGDRLLAAGALPTAALPGGAFAGGLAVTALLYGMATRQGRTSIAVMLLAGVAIGALAGSLMGLLSYISDDRQLRDVTFWMLGSLGGASWSKVTSLAPAVLPVLVAVPFLARGLNALVLGEAEAFHLGMPVQRLKRLCIVLVALAVGASVAVSGIIGFVGIVVPHVLRLALGADHRVLLPGSALLGGTLLVGADMLARTIVAPAELPIGILTSLLGAPFFLWLLLKRGGSFEA</sequence>
<comment type="caution">
    <text evidence="9">The sequence shown here is derived from an EMBL/GenBank/DDBJ whole genome shotgun (WGS) entry which is preliminary data.</text>
</comment>
<keyword evidence="6 8" id="KW-1133">Transmembrane helix</keyword>
<evidence type="ECO:0000313" key="10">
    <source>
        <dbReference type="Proteomes" id="UP001321492"/>
    </source>
</evidence>
<evidence type="ECO:0000256" key="2">
    <source>
        <dbReference type="ARBA" id="ARBA00007935"/>
    </source>
</evidence>
<name>A0ABT7AJN6_9HYPH</name>
<evidence type="ECO:0000256" key="1">
    <source>
        <dbReference type="ARBA" id="ARBA00004651"/>
    </source>
</evidence>
<evidence type="ECO:0000256" key="5">
    <source>
        <dbReference type="ARBA" id="ARBA00022692"/>
    </source>
</evidence>
<comment type="subcellular location">
    <subcellularLocation>
        <location evidence="1">Cell membrane</location>
        <topology evidence="1">Multi-pass membrane protein</topology>
    </subcellularLocation>
</comment>
<evidence type="ECO:0000256" key="8">
    <source>
        <dbReference type="SAM" id="Phobius"/>
    </source>
</evidence>
<proteinExistence type="inferred from homology"/>
<feature type="transmembrane region" description="Helical" evidence="8">
    <location>
        <begin position="338"/>
        <end position="355"/>
    </location>
</feature>
<keyword evidence="7 8" id="KW-0472">Membrane</keyword>
<evidence type="ECO:0000256" key="6">
    <source>
        <dbReference type="ARBA" id="ARBA00022989"/>
    </source>
</evidence>
<feature type="transmembrane region" description="Helical" evidence="8">
    <location>
        <begin position="176"/>
        <end position="199"/>
    </location>
</feature>
<keyword evidence="10" id="KW-1185">Reference proteome</keyword>
<dbReference type="CDD" id="cd06550">
    <property type="entry name" value="TM_ABC_iron-siderophores_like"/>
    <property type="match status" value="1"/>
</dbReference>
<dbReference type="Proteomes" id="UP001321492">
    <property type="component" value="Unassembled WGS sequence"/>
</dbReference>
<feature type="transmembrane region" description="Helical" evidence="8">
    <location>
        <begin position="219"/>
        <end position="241"/>
    </location>
</feature>
<evidence type="ECO:0000313" key="9">
    <source>
        <dbReference type="EMBL" id="MDJ1159600.1"/>
    </source>
</evidence>
<feature type="transmembrane region" description="Helical" evidence="8">
    <location>
        <begin position="307"/>
        <end position="326"/>
    </location>
</feature>
<dbReference type="Pfam" id="PF01032">
    <property type="entry name" value="FecCD"/>
    <property type="match status" value="1"/>
</dbReference>
<reference evidence="9 10" key="1">
    <citation type="submission" date="2023-05" db="EMBL/GenBank/DDBJ databases">
        <title>Chelatococcus sp. nov., a moderately thermophilic bacterium isolated from hot spring microbial mat.</title>
        <authorList>
            <person name="Hu C.-J."/>
            <person name="Li W.-J."/>
        </authorList>
    </citation>
    <scope>NUCLEOTIDE SEQUENCE [LARGE SCALE GENOMIC DNA]</scope>
    <source>
        <strain evidence="9 10">SYSU G07232</strain>
    </source>
</reference>
<comment type="similarity">
    <text evidence="2">Belongs to the binding-protein-dependent transport system permease family. FecCD subfamily.</text>
</comment>
<evidence type="ECO:0000256" key="3">
    <source>
        <dbReference type="ARBA" id="ARBA00022448"/>
    </source>
</evidence>
<keyword evidence="3" id="KW-0813">Transport</keyword>
<keyword evidence="4" id="KW-1003">Cell membrane</keyword>
<dbReference type="InterPro" id="IPR037294">
    <property type="entry name" value="ABC_BtuC-like"/>
</dbReference>
<feature type="transmembrane region" description="Helical" evidence="8">
    <location>
        <begin position="267"/>
        <end position="295"/>
    </location>
</feature>
<organism evidence="9 10">
    <name type="scientific">Chelatococcus albus</name>
    <dbReference type="NCBI Taxonomy" id="3047466"/>
    <lineage>
        <taxon>Bacteria</taxon>
        <taxon>Pseudomonadati</taxon>
        <taxon>Pseudomonadota</taxon>
        <taxon>Alphaproteobacteria</taxon>
        <taxon>Hyphomicrobiales</taxon>
        <taxon>Chelatococcaceae</taxon>
        <taxon>Chelatococcus</taxon>
    </lineage>
</organism>
<feature type="transmembrane region" description="Helical" evidence="8">
    <location>
        <begin position="145"/>
        <end position="164"/>
    </location>
</feature>